<evidence type="ECO:0000313" key="5">
    <source>
        <dbReference type="EMBL" id="QKG72278.1"/>
    </source>
</evidence>
<keyword evidence="5" id="KW-0540">Nuclease</keyword>
<proteinExistence type="inferred from homology"/>
<dbReference type="Gene3D" id="3.90.220.20">
    <property type="entry name" value="DNA methylase specificity domains"/>
    <property type="match status" value="3"/>
</dbReference>
<dbReference type="InterPro" id="IPR044946">
    <property type="entry name" value="Restrct_endonuc_typeI_TRD_sf"/>
</dbReference>
<reference evidence="5 6" key="1">
    <citation type="submission" date="2020-05" db="EMBL/GenBank/DDBJ databases">
        <title>Erythrobacter mangrovi sp. nov., isolated from rhizosphere soil of mangrove plant (Kandelia candel).</title>
        <authorList>
            <person name="Ye Y.H."/>
        </authorList>
    </citation>
    <scope>NUCLEOTIDE SEQUENCE [LARGE SCALE GENOMIC DNA]</scope>
    <source>
        <strain evidence="5 6">EB310</strain>
    </source>
</reference>
<dbReference type="AlphaFoldDB" id="A0A7D3XIY2"/>
<feature type="domain" description="Type I restriction modification DNA specificity" evidence="4">
    <location>
        <begin position="80"/>
        <end position="165"/>
    </location>
</feature>
<evidence type="ECO:0000256" key="2">
    <source>
        <dbReference type="ARBA" id="ARBA00022747"/>
    </source>
</evidence>
<name>A0A7D3XIY2_9SPHN</name>
<dbReference type="PANTHER" id="PTHR30408">
    <property type="entry name" value="TYPE-1 RESTRICTION ENZYME ECOKI SPECIFICITY PROTEIN"/>
    <property type="match status" value="1"/>
</dbReference>
<protein>
    <submittedName>
        <fullName evidence="5">Restriction endonuclease subunit S</fullName>
    </submittedName>
</protein>
<dbReference type="CDD" id="cd16961">
    <property type="entry name" value="RMtype1_S_TRD-CR_like"/>
    <property type="match status" value="1"/>
</dbReference>
<evidence type="ECO:0000256" key="1">
    <source>
        <dbReference type="ARBA" id="ARBA00010923"/>
    </source>
</evidence>
<accession>A0A7D3XIY2</accession>
<evidence type="ECO:0000259" key="4">
    <source>
        <dbReference type="Pfam" id="PF01420"/>
    </source>
</evidence>
<keyword evidence="6" id="KW-1185">Reference proteome</keyword>
<keyword evidence="5" id="KW-0378">Hydrolase</keyword>
<dbReference type="InterPro" id="IPR052021">
    <property type="entry name" value="Type-I_RS_S_subunit"/>
</dbReference>
<dbReference type="Pfam" id="PF01420">
    <property type="entry name" value="Methylase_S"/>
    <property type="match status" value="2"/>
</dbReference>
<feature type="domain" description="Type I restriction modification DNA specificity" evidence="4">
    <location>
        <begin position="276"/>
        <end position="359"/>
    </location>
</feature>
<dbReference type="GO" id="GO:0009307">
    <property type="term" value="P:DNA restriction-modification system"/>
    <property type="evidence" value="ECO:0007669"/>
    <property type="project" value="UniProtKB-KW"/>
</dbReference>
<dbReference type="InterPro" id="IPR000055">
    <property type="entry name" value="Restrct_endonuc_typeI_TRD"/>
</dbReference>
<evidence type="ECO:0000313" key="6">
    <source>
        <dbReference type="Proteomes" id="UP000504693"/>
    </source>
</evidence>
<dbReference type="KEGG" id="emv:HQR01_13390"/>
<dbReference type="GO" id="GO:0003677">
    <property type="term" value="F:DNA binding"/>
    <property type="evidence" value="ECO:0007669"/>
    <property type="project" value="UniProtKB-KW"/>
</dbReference>
<keyword evidence="2" id="KW-0680">Restriction system</keyword>
<dbReference type="PANTHER" id="PTHR30408:SF13">
    <property type="entry name" value="TYPE I RESTRICTION ENZYME HINDI SPECIFICITY SUBUNIT"/>
    <property type="match status" value="1"/>
</dbReference>
<dbReference type="REBASE" id="390183">
    <property type="entry name" value="S.EspEB310ORF13385P"/>
</dbReference>
<keyword evidence="3" id="KW-0238">DNA-binding</keyword>
<sequence length="391" mass="43939">MAEPDAMMRGTLGDFFSISREKGSEGLPTLSVTMHDGLVRRDSIDRKTESELEDGEHLRVRPGDIAYNMMRMWQGASGLATEDGIVSPAYVVVRPKKMIDPLFASYWFKSERMIYLFWAYSYGLTNDRLRLYAKDFTQIPVEVPPITKQRRIAEMLADFERAIEATDAMILAKQQRKRNLTFQILGALGPDVPFAALKTVTSINASSLSEATDPNFEFEYFPIATDLNDELDAAGWMTFGESPSRARRLAKPGDAIYSTVRPLLRRCFRAPDNPKAVYSTGYAVLGGGEKLNPRFLYHLLTSPDFERQINARLTGSNYPAISAGDLGEVSVPLPPISQQNETAELLDAFDREIDLLAERATLLREQRRGLMQKILSFDHKHQSAVMEVALI</sequence>
<comment type="similarity">
    <text evidence="1">Belongs to the type-I restriction system S methylase family.</text>
</comment>
<dbReference type="Proteomes" id="UP000504693">
    <property type="component" value="Chromosome"/>
</dbReference>
<dbReference type="GO" id="GO:0004519">
    <property type="term" value="F:endonuclease activity"/>
    <property type="evidence" value="ECO:0007669"/>
    <property type="project" value="UniProtKB-KW"/>
</dbReference>
<keyword evidence="5" id="KW-0255">Endonuclease</keyword>
<gene>
    <name evidence="5" type="ORF">HQR01_13390</name>
</gene>
<dbReference type="SUPFAM" id="SSF116734">
    <property type="entry name" value="DNA methylase specificity domain"/>
    <property type="match status" value="2"/>
</dbReference>
<dbReference type="RefSeq" id="WP_173215390.1">
    <property type="nucleotide sequence ID" value="NZ_CP053921.1"/>
</dbReference>
<dbReference type="EMBL" id="CP053921">
    <property type="protein sequence ID" value="QKG72278.1"/>
    <property type="molecule type" value="Genomic_DNA"/>
</dbReference>
<organism evidence="5 6">
    <name type="scientific">Erythrobacter mangrovi</name>
    <dbReference type="NCBI Taxonomy" id="2739433"/>
    <lineage>
        <taxon>Bacteria</taxon>
        <taxon>Pseudomonadati</taxon>
        <taxon>Pseudomonadota</taxon>
        <taxon>Alphaproteobacteria</taxon>
        <taxon>Sphingomonadales</taxon>
        <taxon>Erythrobacteraceae</taxon>
        <taxon>Erythrobacter/Porphyrobacter group</taxon>
        <taxon>Erythrobacter</taxon>
    </lineage>
</organism>
<evidence type="ECO:0000256" key="3">
    <source>
        <dbReference type="ARBA" id="ARBA00023125"/>
    </source>
</evidence>